<gene>
    <name evidence="1" type="ORF">FWK35_00035770</name>
</gene>
<dbReference type="AlphaFoldDB" id="A0A6G0Y9G8"/>
<name>A0A6G0Y9G8_APHCR</name>
<comment type="caution">
    <text evidence="1">The sequence shown here is derived from an EMBL/GenBank/DDBJ whole genome shotgun (WGS) entry which is preliminary data.</text>
</comment>
<keyword evidence="2" id="KW-1185">Reference proteome</keyword>
<reference evidence="1 2" key="1">
    <citation type="submission" date="2019-08" db="EMBL/GenBank/DDBJ databases">
        <title>Whole genome of Aphis craccivora.</title>
        <authorList>
            <person name="Voronova N.V."/>
            <person name="Shulinski R.S."/>
            <person name="Bandarenka Y.V."/>
            <person name="Zhorov D.G."/>
            <person name="Warner D."/>
        </authorList>
    </citation>
    <scope>NUCLEOTIDE SEQUENCE [LARGE SCALE GENOMIC DNA]</scope>
    <source>
        <strain evidence="1">180601</strain>
        <tissue evidence="1">Whole Body</tissue>
    </source>
</reference>
<dbReference type="OrthoDB" id="6588336at2759"/>
<dbReference type="Proteomes" id="UP000478052">
    <property type="component" value="Unassembled WGS sequence"/>
</dbReference>
<accession>A0A6G0Y9G8</accession>
<protein>
    <submittedName>
        <fullName evidence="1">Uncharacterized protein</fullName>
    </submittedName>
</protein>
<dbReference type="EMBL" id="VUJU01005333">
    <property type="protein sequence ID" value="KAF0751575.1"/>
    <property type="molecule type" value="Genomic_DNA"/>
</dbReference>
<proteinExistence type="predicted"/>
<evidence type="ECO:0000313" key="2">
    <source>
        <dbReference type="Proteomes" id="UP000478052"/>
    </source>
</evidence>
<sequence length="328" mass="39180">MNSDIDMEDQSAENDDFEAVQTLLKTYRSHNYIEKIKAIKSNTFQHPYNIKESLGETLGDIVINLIPKHELEQMEENETVPLHFEVTAKNVLSNNIKLTPADTDDKTMELYFNTIMRVGERLKRQAEMKLNDEHDKALQRKVEQLLEEKNKILNEMIRPVERSKYEKNLAVVVDEFNNFKFAKAKQCIKMNIMNKCKKEIENNSITLMRCLKNILKMSAEKLEREMRNEFYYQMKIARSELYEEFMDEKRECKLCWEKKLKTVKEKNDRELKQLKVSMEAEYIQNLTELHHWYEIQKQKIILEKLNTNGTKILKKKRYENSNILIVPK</sequence>
<organism evidence="1 2">
    <name type="scientific">Aphis craccivora</name>
    <name type="common">Cowpea aphid</name>
    <dbReference type="NCBI Taxonomy" id="307492"/>
    <lineage>
        <taxon>Eukaryota</taxon>
        <taxon>Metazoa</taxon>
        <taxon>Ecdysozoa</taxon>
        <taxon>Arthropoda</taxon>
        <taxon>Hexapoda</taxon>
        <taxon>Insecta</taxon>
        <taxon>Pterygota</taxon>
        <taxon>Neoptera</taxon>
        <taxon>Paraneoptera</taxon>
        <taxon>Hemiptera</taxon>
        <taxon>Sternorrhyncha</taxon>
        <taxon>Aphidomorpha</taxon>
        <taxon>Aphidoidea</taxon>
        <taxon>Aphididae</taxon>
        <taxon>Aphidini</taxon>
        <taxon>Aphis</taxon>
        <taxon>Aphis</taxon>
    </lineage>
</organism>
<evidence type="ECO:0000313" key="1">
    <source>
        <dbReference type="EMBL" id="KAF0751575.1"/>
    </source>
</evidence>